<name>A0A0D1EHI0_9RHOB</name>
<feature type="compositionally biased region" description="Gly residues" evidence="3">
    <location>
        <begin position="16"/>
        <end position="27"/>
    </location>
</feature>
<dbReference type="EMBL" id="JYFE01000036">
    <property type="protein sequence ID" value="KIT16301.1"/>
    <property type="molecule type" value="Genomic_DNA"/>
</dbReference>
<dbReference type="SUPFAM" id="SSF51120">
    <property type="entry name" value="beta-Roll"/>
    <property type="match status" value="1"/>
</dbReference>
<evidence type="ECO:0000313" key="5">
    <source>
        <dbReference type="Proteomes" id="UP000032232"/>
    </source>
</evidence>
<protein>
    <submittedName>
        <fullName evidence="4">AlgE7 protein</fullName>
        <ecNumber evidence="4">5.1.3.-</ecNumber>
    </submittedName>
</protein>
<dbReference type="STRING" id="935700.jaqu_18970"/>
<keyword evidence="4" id="KW-0413">Isomerase</keyword>
<dbReference type="OrthoDB" id="8479154at2"/>
<dbReference type="EC" id="5.1.3.-" evidence="4"/>
<evidence type="ECO:0000256" key="3">
    <source>
        <dbReference type="SAM" id="MobiDB-lite"/>
    </source>
</evidence>
<dbReference type="AlphaFoldDB" id="A0A0D1EHI0"/>
<dbReference type="PROSITE" id="PS00330">
    <property type="entry name" value="HEMOLYSIN_CALCIUM"/>
    <property type="match status" value="2"/>
</dbReference>
<evidence type="ECO:0000256" key="2">
    <source>
        <dbReference type="ARBA" id="ARBA00022525"/>
    </source>
</evidence>
<dbReference type="Pfam" id="PF00353">
    <property type="entry name" value="HemolysinCabind"/>
    <property type="match status" value="2"/>
</dbReference>
<dbReference type="GO" id="GO:0005509">
    <property type="term" value="F:calcium ion binding"/>
    <property type="evidence" value="ECO:0007669"/>
    <property type="project" value="InterPro"/>
</dbReference>
<feature type="region of interest" description="Disordered" evidence="3">
    <location>
        <begin position="1"/>
        <end position="123"/>
    </location>
</feature>
<keyword evidence="5" id="KW-1185">Reference proteome</keyword>
<dbReference type="PANTHER" id="PTHR38340:SF1">
    <property type="entry name" value="S-LAYER PROTEIN"/>
    <property type="match status" value="1"/>
</dbReference>
<dbReference type="InterPro" id="IPR001343">
    <property type="entry name" value="Hemolysn_Ca-bd"/>
</dbReference>
<dbReference type="PANTHER" id="PTHR38340">
    <property type="entry name" value="S-LAYER PROTEIN"/>
    <property type="match status" value="1"/>
</dbReference>
<dbReference type="Gene3D" id="2.150.10.10">
    <property type="entry name" value="Serralysin-like metalloprotease, C-terminal"/>
    <property type="match status" value="2"/>
</dbReference>
<reference evidence="4 5" key="1">
    <citation type="submission" date="2015-02" db="EMBL/GenBank/DDBJ databases">
        <title>Genome Sequence of Jannaschia aquimarina DSM28248, a member of the Roseobacter clade.</title>
        <authorList>
            <person name="Voget S."/>
            <person name="Daniel R."/>
        </authorList>
    </citation>
    <scope>NUCLEOTIDE SEQUENCE [LARGE SCALE GENOMIC DNA]</scope>
    <source>
        <strain evidence="4 5">GSW-M26</strain>
    </source>
</reference>
<dbReference type="InterPro" id="IPR018511">
    <property type="entry name" value="Hemolysin-typ_Ca-bd_CS"/>
</dbReference>
<dbReference type="InterPro" id="IPR011049">
    <property type="entry name" value="Serralysin-like_metalloprot_C"/>
</dbReference>
<sequence length="221" mass="22297">MSAIIGTDGPDDLVAGLGGDTVDGGAGDDTIHGSSESDLLIGGDGNDSVAGGHGSDKIEGGAGDDTLDGDAGQDRIRGGEGNDLLLGATGSERPNEDGEETLPSADRLQGGDGEDTLIGGNGDDILFGDSTAGGRTKYSDTYVFDNDDGNDEVVRFDDGTSEDGVQDVLVFVGAAEADVMVAQVGKHTILTYGDTTVKLRGQDADEITFLGFNADGDATFG</sequence>
<evidence type="ECO:0000313" key="4">
    <source>
        <dbReference type="EMBL" id="KIT16301.1"/>
    </source>
</evidence>
<dbReference type="InterPro" id="IPR050557">
    <property type="entry name" value="RTX_toxin/Mannuronan_C5-epim"/>
</dbReference>
<accession>A0A0D1EHI0</accession>
<gene>
    <name evidence="4" type="primary">algE7</name>
    <name evidence="4" type="ORF">jaqu_18970</name>
</gene>
<evidence type="ECO:0000256" key="1">
    <source>
        <dbReference type="ARBA" id="ARBA00004613"/>
    </source>
</evidence>
<keyword evidence="2" id="KW-0964">Secreted</keyword>
<comment type="subcellular location">
    <subcellularLocation>
        <location evidence="1">Secreted</location>
    </subcellularLocation>
</comment>
<dbReference type="PRINTS" id="PR00313">
    <property type="entry name" value="CABNDNGRPT"/>
</dbReference>
<proteinExistence type="predicted"/>
<dbReference type="PATRIC" id="fig|935700.4.peg.1964"/>
<comment type="caution">
    <text evidence="4">The sequence shown here is derived from an EMBL/GenBank/DDBJ whole genome shotgun (WGS) entry which is preliminary data.</text>
</comment>
<dbReference type="RefSeq" id="WP_043918721.1">
    <property type="nucleotide sequence ID" value="NZ_FZPF01000009.1"/>
</dbReference>
<organism evidence="4 5">
    <name type="scientific">Jannaschia aquimarina</name>
    <dbReference type="NCBI Taxonomy" id="935700"/>
    <lineage>
        <taxon>Bacteria</taxon>
        <taxon>Pseudomonadati</taxon>
        <taxon>Pseudomonadota</taxon>
        <taxon>Alphaproteobacteria</taxon>
        <taxon>Rhodobacterales</taxon>
        <taxon>Roseobacteraceae</taxon>
        <taxon>Jannaschia</taxon>
    </lineage>
</organism>
<dbReference type="GO" id="GO:0005576">
    <property type="term" value="C:extracellular region"/>
    <property type="evidence" value="ECO:0007669"/>
    <property type="project" value="UniProtKB-SubCell"/>
</dbReference>
<dbReference type="GO" id="GO:0016853">
    <property type="term" value="F:isomerase activity"/>
    <property type="evidence" value="ECO:0007669"/>
    <property type="project" value="UniProtKB-KW"/>
</dbReference>
<dbReference type="Proteomes" id="UP000032232">
    <property type="component" value="Unassembled WGS sequence"/>
</dbReference>